<evidence type="ECO:0000313" key="2">
    <source>
        <dbReference type="EMBL" id="QDH80585.1"/>
    </source>
</evidence>
<proteinExistence type="predicted"/>
<dbReference type="KEGG" id="echi:FKX85_16675"/>
<gene>
    <name evidence="2" type="ORF">FKX85_16675</name>
</gene>
<dbReference type="OrthoDB" id="976756at2"/>
<sequence>MFFWDDKATSQKHFTYYDGLGRPMQEVRAGASASGHDIVRPIAYDGFGRPAKNHLPYAKDYGSSSGDYRESAVADQQAYYDDRFGGSSGDHAFSENSYDGSPLNRVTATHAPGKPWAKAVDEEGNDTGRPVKTDYLASTSSDNVILWEEEEGRLIAYRFYGPGSLYKTRTTDEEGHVAIEFRDLQDRAVLKRVQAPGSQWADTHYVYDDYGNLAYVLPPESSRGHAKADLEAPAGYYLVTEDVDYADIAAKSGGKVA</sequence>
<evidence type="ECO:0000313" key="3">
    <source>
        <dbReference type="Proteomes" id="UP000316614"/>
    </source>
</evidence>
<organism evidence="2 3">
    <name type="scientific">Echinicola soli</name>
    <dbReference type="NCBI Taxonomy" id="2591634"/>
    <lineage>
        <taxon>Bacteria</taxon>
        <taxon>Pseudomonadati</taxon>
        <taxon>Bacteroidota</taxon>
        <taxon>Cytophagia</taxon>
        <taxon>Cytophagales</taxon>
        <taxon>Cyclobacteriaceae</taxon>
        <taxon>Echinicola</taxon>
    </lineage>
</organism>
<evidence type="ECO:0000259" key="1">
    <source>
        <dbReference type="Pfam" id="PF20041"/>
    </source>
</evidence>
<dbReference type="EMBL" id="CP041253">
    <property type="protein sequence ID" value="QDH80585.1"/>
    <property type="molecule type" value="Genomic_DNA"/>
</dbReference>
<reference evidence="2 3" key="1">
    <citation type="submission" date="2019-06" db="EMBL/GenBank/DDBJ databases">
        <title>Echinicola alkalisoli sp. nov. isolated from saline soil.</title>
        <authorList>
            <person name="Sun J.-Q."/>
            <person name="Xu L."/>
        </authorList>
    </citation>
    <scope>NUCLEOTIDE SEQUENCE [LARGE SCALE GENOMIC DNA]</scope>
    <source>
        <strain evidence="2 3">LN3S3</strain>
    </source>
</reference>
<dbReference type="Proteomes" id="UP000316614">
    <property type="component" value="Chromosome"/>
</dbReference>
<dbReference type="InterPro" id="IPR045619">
    <property type="entry name" value="DUF6443"/>
</dbReference>
<name>A0A514CL76_9BACT</name>
<protein>
    <recommendedName>
        <fullName evidence="1">DUF6443 domain-containing protein</fullName>
    </recommendedName>
</protein>
<dbReference type="Pfam" id="PF20041">
    <property type="entry name" value="DUF6443"/>
    <property type="match status" value="1"/>
</dbReference>
<dbReference type="RefSeq" id="WP_141615815.1">
    <property type="nucleotide sequence ID" value="NZ_CP041253.1"/>
</dbReference>
<feature type="domain" description="DUF6443" evidence="1">
    <location>
        <begin position="7"/>
        <end position="122"/>
    </location>
</feature>
<keyword evidence="3" id="KW-1185">Reference proteome</keyword>
<dbReference type="AlphaFoldDB" id="A0A514CL76"/>
<accession>A0A514CL76</accession>